<dbReference type="RefSeq" id="WP_157522952.1">
    <property type="nucleotide sequence ID" value="NZ_CP066775.1"/>
</dbReference>
<gene>
    <name evidence="1" type="ORF">GO620_001490</name>
</gene>
<keyword evidence="2" id="KW-1185">Reference proteome</keyword>
<name>A0A6I4HZG6_9SPHI</name>
<dbReference type="EMBL" id="CP066775">
    <property type="protein sequence ID" value="QQL50152.1"/>
    <property type="molecule type" value="Genomic_DNA"/>
</dbReference>
<dbReference type="Pfam" id="PF13595">
    <property type="entry name" value="DUF4138"/>
    <property type="match status" value="1"/>
</dbReference>
<accession>A0A6I4HZG6</accession>
<dbReference type="KEGG" id="mgik:GO620_001490"/>
<evidence type="ECO:0000313" key="1">
    <source>
        <dbReference type="EMBL" id="QQL50152.1"/>
    </source>
</evidence>
<protein>
    <submittedName>
        <fullName evidence="1">DUF4138 domain-containing protein</fullName>
    </submittedName>
</protein>
<dbReference type="Proteomes" id="UP000429232">
    <property type="component" value="Chromosome"/>
</dbReference>
<dbReference type="AlphaFoldDB" id="A0A6I4HZG6"/>
<evidence type="ECO:0000313" key="2">
    <source>
        <dbReference type="Proteomes" id="UP000429232"/>
    </source>
</evidence>
<dbReference type="InterPro" id="IPR022298">
    <property type="entry name" value="Conjug_transposon_TraN"/>
</dbReference>
<reference evidence="1 2" key="1">
    <citation type="submission" date="2020-12" db="EMBL/GenBank/DDBJ databases">
        <title>HMF7856_wgs.fasta genome submission.</title>
        <authorList>
            <person name="Kang H."/>
            <person name="Kim H."/>
            <person name="Joh K."/>
        </authorList>
    </citation>
    <scope>NUCLEOTIDE SEQUENCE [LARGE SCALE GENOMIC DNA]</scope>
    <source>
        <strain evidence="1 2">HMF7856</strain>
    </source>
</reference>
<sequence>MKKLVMLINLLFVGTISMAQYTAYVSKDRITILSFASPVNVLGKIPKDLQIIQKENALITLKANQNIPQPYLLKIRDVNTSQVFRIPVAYSYGRSGQRIEIGNKLSAAIPTARGYAAIARDLSSGKRNNIADHQKTGGVKAWVGKISLASNKLFFRVDVRNKSKLPYELDFARFYIRDLKTVERMATHEEEIIPTYTSLSRKTVVGHKQEIARVFAFKRFSLSENQALNIELYEHNGNRHIYLQVKQDDLSDLTILQPRPQQSLNNLVAATHFN</sequence>
<proteinExistence type="predicted"/>
<organism evidence="1 2">
    <name type="scientific">Mucilaginibacter ginkgonis</name>
    <dbReference type="NCBI Taxonomy" id="2682091"/>
    <lineage>
        <taxon>Bacteria</taxon>
        <taxon>Pseudomonadati</taxon>
        <taxon>Bacteroidota</taxon>
        <taxon>Sphingobacteriia</taxon>
        <taxon>Sphingobacteriales</taxon>
        <taxon>Sphingobacteriaceae</taxon>
        <taxon>Mucilaginibacter</taxon>
    </lineage>
</organism>